<dbReference type="EMBL" id="CP001998">
    <property type="protein sequence ID" value="ADE55559.1"/>
    <property type="molecule type" value="Genomic_DNA"/>
</dbReference>
<dbReference type="NCBIfam" id="TIGR01444">
    <property type="entry name" value="fkbM_fam"/>
    <property type="match status" value="1"/>
</dbReference>
<proteinExistence type="predicted"/>
<protein>
    <submittedName>
        <fullName evidence="2">Methyltransferase FkbM family</fullName>
    </submittedName>
</protein>
<dbReference type="KEGG" id="caa:Caka_2543"/>
<keyword evidence="2" id="KW-0489">Methyltransferase</keyword>
<accession>D5EP49</accession>
<dbReference type="GO" id="GO:0032259">
    <property type="term" value="P:methylation"/>
    <property type="evidence" value="ECO:0007669"/>
    <property type="project" value="UniProtKB-KW"/>
</dbReference>
<dbReference type="STRING" id="583355.Caka_2543"/>
<reference evidence="2 3" key="1">
    <citation type="journal article" date="2010" name="Stand. Genomic Sci.">
        <title>Complete genome sequence of Coraliomargarita akajimensis type strain (04OKA010-24).</title>
        <authorList>
            <person name="Mavromatis K."/>
            <person name="Abt B."/>
            <person name="Brambilla E."/>
            <person name="Lapidus A."/>
            <person name="Copeland A."/>
            <person name="Deshpande S."/>
            <person name="Nolan M."/>
            <person name="Lucas S."/>
            <person name="Tice H."/>
            <person name="Cheng J.F."/>
            <person name="Han C."/>
            <person name="Detter J.C."/>
            <person name="Woyke T."/>
            <person name="Goodwin L."/>
            <person name="Pitluck S."/>
            <person name="Held B."/>
            <person name="Brettin T."/>
            <person name="Tapia R."/>
            <person name="Ivanova N."/>
            <person name="Mikhailova N."/>
            <person name="Pati A."/>
            <person name="Liolios K."/>
            <person name="Chen A."/>
            <person name="Palaniappan K."/>
            <person name="Land M."/>
            <person name="Hauser L."/>
            <person name="Chang Y.J."/>
            <person name="Jeffries C.D."/>
            <person name="Rohde M."/>
            <person name="Goker M."/>
            <person name="Bristow J."/>
            <person name="Eisen J.A."/>
            <person name="Markowitz V."/>
            <person name="Hugenholtz P."/>
            <person name="Klenk H.P."/>
            <person name="Kyrpides N.C."/>
        </authorList>
    </citation>
    <scope>NUCLEOTIDE SEQUENCE [LARGE SCALE GENOMIC DNA]</scope>
    <source>
        <strain evidence="3">DSM 45221 / IAM 15411 / JCM 23193 / KCTC 12865</strain>
    </source>
</reference>
<dbReference type="PANTHER" id="PTHR34203">
    <property type="entry name" value="METHYLTRANSFERASE, FKBM FAMILY PROTEIN"/>
    <property type="match status" value="1"/>
</dbReference>
<evidence type="ECO:0000259" key="1">
    <source>
        <dbReference type="Pfam" id="PF05050"/>
    </source>
</evidence>
<dbReference type="AlphaFoldDB" id="D5EP49"/>
<gene>
    <name evidence="2" type="ordered locus">Caka_2543</name>
</gene>
<dbReference type="InterPro" id="IPR052514">
    <property type="entry name" value="SAM-dependent_MTase"/>
</dbReference>
<dbReference type="InterPro" id="IPR029063">
    <property type="entry name" value="SAM-dependent_MTases_sf"/>
</dbReference>
<dbReference type="RefSeq" id="WP_013044281.1">
    <property type="nucleotide sequence ID" value="NC_014008.1"/>
</dbReference>
<feature type="domain" description="Methyltransferase FkbM" evidence="1">
    <location>
        <begin position="52"/>
        <end position="213"/>
    </location>
</feature>
<evidence type="ECO:0000313" key="3">
    <source>
        <dbReference type="Proteomes" id="UP000000925"/>
    </source>
</evidence>
<keyword evidence="3" id="KW-1185">Reference proteome</keyword>
<organism evidence="2 3">
    <name type="scientific">Coraliomargarita akajimensis (strain DSM 45221 / IAM 15411 / JCM 23193 / KCTC 12865 / 04OKA010-24)</name>
    <dbReference type="NCBI Taxonomy" id="583355"/>
    <lineage>
        <taxon>Bacteria</taxon>
        <taxon>Pseudomonadati</taxon>
        <taxon>Verrucomicrobiota</taxon>
        <taxon>Opitutia</taxon>
        <taxon>Puniceicoccales</taxon>
        <taxon>Coraliomargaritaceae</taxon>
        <taxon>Coraliomargarita</taxon>
    </lineage>
</organism>
<dbReference type="InterPro" id="IPR006342">
    <property type="entry name" value="FkbM_mtfrase"/>
</dbReference>
<dbReference type="Pfam" id="PF05050">
    <property type="entry name" value="Methyltransf_21"/>
    <property type="match status" value="1"/>
</dbReference>
<dbReference type="OrthoDB" id="5329963at2"/>
<sequence length="258" mass="29398">MHKLLLKLRCLFILSSEQRKAYRAAHRERANRPDFTIDYGFQPRNAKPVIIDCGANIGFSVQFFRENYPNATIHAFEADPDIYRNKLLPRLQSNQLISPDLVCENKAVWIDSHGISFYSDGGLSGNCFQAVPQTADRTPIQVESVRLRDILNQYDSVDFLKIDIEGAETTVLEDCKDSLGHIDHIFIEYHSFTSGKQTLAQLLGILEQADFRYQLAEDYNPTGFYWSKSDNGNGMDCQVKIYAQRLENTEKRSSSVSA</sequence>
<dbReference type="Gene3D" id="3.40.50.150">
    <property type="entry name" value="Vaccinia Virus protein VP39"/>
    <property type="match status" value="1"/>
</dbReference>
<dbReference type="eggNOG" id="COG2890">
    <property type="taxonomic scope" value="Bacteria"/>
</dbReference>
<keyword evidence="2" id="KW-0808">Transferase</keyword>
<dbReference type="PANTHER" id="PTHR34203:SF15">
    <property type="entry name" value="SLL1173 PROTEIN"/>
    <property type="match status" value="1"/>
</dbReference>
<dbReference type="SUPFAM" id="SSF53335">
    <property type="entry name" value="S-adenosyl-L-methionine-dependent methyltransferases"/>
    <property type="match status" value="1"/>
</dbReference>
<dbReference type="GO" id="GO:0008168">
    <property type="term" value="F:methyltransferase activity"/>
    <property type="evidence" value="ECO:0007669"/>
    <property type="project" value="UniProtKB-KW"/>
</dbReference>
<dbReference type="HOGENOM" id="CLU_1076512_0_0_0"/>
<name>D5EP49_CORAD</name>
<evidence type="ECO:0000313" key="2">
    <source>
        <dbReference type="EMBL" id="ADE55559.1"/>
    </source>
</evidence>
<dbReference type="Proteomes" id="UP000000925">
    <property type="component" value="Chromosome"/>
</dbReference>